<dbReference type="InterPro" id="IPR000210">
    <property type="entry name" value="BTB/POZ_dom"/>
</dbReference>
<dbReference type="InParanoid" id="A0A2I2YDN6"/>
<evidence type="ECO:0000256" key="17">
    <source>
        <dbReference type="ARBA" id="ARBA00022958"/>
    </source>
</evidence>
<organism evidence="34 35">
    <name type="scientific">Gorilla gorilla gorilla</name>
    <name type="common">Western lowland gorilla</name>
    <dbReference type="NCBI Taxonomy" id="9595"/>
    <lineage>
        <taxon>Eukaryota</taxon>
        <taxon>Metazoa</taxon>
        <taxon>Chordata</taxon>
        <taxon>Craniata</taxon>
        <taxon>Vertebrata</taxon>
        <taxon>Euteleostomi</taxon>
        <taxon>Mammalia</taxon>
        <taxon>Eutheria</taxon>
        <taxon>Euarchontoglires</taxon>
        <taxon>Primates</taxon>
        <taxon>Haplorrhini</taxon>
        <taxon>Catarrhini</taxon>
        <taxon>Hominidae</taxon>
        <taxon>Gorilla</taxon>
    </lineage>
</organism>
<evidence type="ECO:0000256" key="30">
    <source>
        <dbReference type="SAM" id="MobiDB-lite"/>
    </source>
</evidence>
<dbReference type="EMBL" id="CABD030054746">
    <property type="status" value="NOT_ANNOTATED_CDS"/>
    <property type="molecule type" value="Genomic_DNA"/>
</dbReference>
<dbReference type="EMBL" id="CABD030054745">
    <property type="status" value="NOT_ANNOTATED_CDS"/>
    <property type="molecule type" value="Genomic_DNA"/>
</dbReference>
<dbReference type="CTD" id="3751"/>
<dbReference type="GO" id="GO:0070161">
    <property type="term" value="C:anchoring junction"/>
    <property type="evidence" value="ECO:0007669"/>
    <property type="project" value="UniProtKB-SubCell"/>
</dbReference>
<dbReference type="EMBL" id="CABD030054748">
    <property type="status" value="NOT_ANNOTATED_CDS"/>
    <property type="molecule type" value="Genomic_DNA"/>
</dbReference>
<feature type="domain" description="BTB" evidence="33">
    <location>
        <begin position="41"/>
        <end position="140"/>
    </location>
</feature>
<dbReference type="GO" id="GO:0051260">
    <property type="term" value="P:protein homooligomerization"/>
    <property type="evidence" value="ECO:0007669"/>
    <property type="project" value="InterPro"/>
</dbReference>
<dbReference type="InterPro" id="IPR011333">
    <property type="entry name" value="SKP1/BTB/POZ_sf"/>
</dbReference>
<evidence type="ECO:0000256" key="12">
    <source>
        <dbReference type="ARBA" id="ARBA00022723"/>
    </source>
</evidence>
<dbReference type="Proteomes" id="UP000001519">
    <property type="component" value="Chromosome 7"/>
</dbReference>
<dbReference type="RefSeq" id="XP_004046158.1">
    <property type="nucleotide sequence ID" value="XM_004046110.5"/>
</dbReference>
<dbReference type="EMBL" id="CABD030054751">
    <property type="status" value="NOT_ANNOTATED_CDS"/>
    <property type="molecule type" value="Genomic_DNA"/>
</dbReference>
<keyword evidence="9" id="KW-0633">Potassium transport</keyword>
<dbReference type="EMBL" id="CABD030054747">
    <property type="status" value="NOT_ANNOTATED_CDS"/>
    <property type="molecule type" value="Genomic_DNA"/>
</dbReference>
<dbReference type="GO" id="GO:0098982">
    <property type="term" value="C:GABA-ergic synapse"/>
    <property type="evidence" value="ECO:0007669"/>
    <property type="project" value="Ensembl"/>
</dbReference>
<sequence>MAAGVAAWLPFARAAAIGWMPVASGPMPAPPRQERKRTQDALIVLNVSGTRFQTWQDTLERYPDTLLGSSERDFFYHPETQQYFFDRDPDIFRHILNFYRTGKLHYPRHECISAYDEELAFFGLIPEIIGDCCYEEYKDRRRENAERLQDDADTDTAGESALPTMTARQRVWRAFENPHTSTMALVFYYVTGFFIAVSVIANVVETVPCGSSPGHIKELPCGERYAVAFFCLDTACVMIFTVEYLLRLAAAPSRYRFVRSVMSIIDVVAILPYYIGLVMTDNEDVSGAFVTLRVFRVFRIFKFSRHSQGLRILGYTLKSCASELGFLLFSLTMAIIIFATVMFYAEKGSSASKFTSIPAAFWYTIVTMTTLGYGDMVPKTIAGKIFGSICSLSGVLVIALPVPVIVSNFSRIYHQNQRADKRRAQKKARLARIRAAKSGSANAYMQSKRNGLLSNQLQSSENEQAFVSKSGSSFETQHHHLLHCLEKTTNHEFVDEQVFEESCMEVATVNRPSSHSPSLSSQQGVTSTCCSRRHKKTFRIPNANVSGSHQGSIQELSTIQIRCVERTPLSNSRSSLNAKMEECVKLNCEQPYVTTAIISIPTPPVTTPEGDDRPESPEYSGGNIVRVSAL</sequence>
<keyword evidence="19" id="KW-0770">Synapse</keyword>
<keyword evidence="17" id="KW-0630">Potassium</keyword>
<dbReference type="Pfam" id="PF02214">
    <property type="entry name" value="BTB_2"/>
    <property type="match status" value="1"/>
</dbReference>
<evidence type="ECO:0000256" key="6">
    <source>
        <dbReference type="ARBA" id="ARBA00009309"/>
    </source>
</evidence>
<evidence type="ECO:0000256" key="8">
    <source>
        <dbReference type="ARBA" id="ARBA00022475"/>
    </source>
</evidence>
<keyword evidence="14" id="KW-0862">Zinc</keyword>
<dbReference type="GO" id="GO:0046872">
    <property type="term" value="F:metal ion binding"/>
    <property type="evidence" value="ECO:0007669"/>
    <property type="project" value="UniProtKB-KW"/>
</dbReference>
<dbReference type="InterPro" id="IPR003975">
    <property type="entry name" value="K_chnl_volt-dep_Kv4"/>
</dbReference>
<comment type="similarity">
    <text evidence="6">Belongs to the potassium channel family. D (Shal) (TC 1.A.1.2) subfamily. Kv4.2/KCND2 sub-subfamily.</text>
</comment>
<evidence type="ECO:0000256" key="32">
    <source>
        <dbReference type="SAM" id="SignalP"/>
    </source>
</evidence>
<dbReference type="GO" id="GO:0043204">
    <property type="term" value="C:perikaryon"/>
    <property type="evidence" value="ECO:0007669"/>
    <property type="project" value="UniProtKB-SubCell"/>
</dbReference>
<dbReference type="Gene3D" id="1.20.120.350">
    <property type="entry name" value="Voltage-gated potassium channels. Chain C"/>
    <property type="match status" value="1"/>
</dbReference>
<dbReference type="EMBL" id="CABD030054752">
    <property type="status" value="NOT_ANNOTATED_CDS"/>
    <property type="molecule type" value="Genomic_DNA"/>
</dbReference>
<evidence type="ECO:0000256" key="28">
    <source>
        <dbReference type="ARBA" id="ARBA00044992"/>
    </source>
</evidence>
<dbReference type="AlphaFoldDB" id="A0A2I2YDN6"/>
<evidence type="ECO:0000256" key="16">
    <source>
        <dbReference type="ARBA" id="ARBA00022949"/>
    </source>
</evidence>
<keyword evidence="10" id="KW-0597">Phosphoprotein</keyword>
<keyword evidence="8" id="KW-1003">Cell membrane</keyword>
<dbReference type="InterPro" id="IPR027359">
    <property type="entry name" value="Volt_channel_dom_sf"/>
</dbReference>
<reference evidence="35" key="1">
    <citation type="submission" date="2011-05" db="EMBL/GenBank/DDBJ databases">
        <title>Insights into the evolution of the great apes provided by the gorilla genome.</title>
        <authorList>
            <person name="Scally A."/>
        </authorList>
    </citation>
    <scope>NUCLEOTIDE SEQUENCE [LARGE SCALE GENOMIC DNA]</scope>
</reference>
<dbReference type="InterPro" id="IPR004055">
    <property type="entry name" value="K_chnl_volt-dep_Kv4.2"/>
</dbReference>
<evidence type="ECO:0000256" key="15">
    <source>
        <dbReference type="ARBA" id="ARBA00022882"/>
    </source>
</evidence>
<dbReference type="GO" id="GO:0019228">
    <property type="term" value="P:neuronal action potential"/>
    <property type="evidence" value="ECO:0007669"/>
    <property type="project" value="Ensembl"/>
</dbReference>
<comment type="catalytic activity">
    <reaction evidence="27">
        <text>K(+)(in) = K(+)(out)</text>
        <dbReference type="Rhea" id="RHEA:29463"/>
        <dbReference type="ChEBI" id="CHEBI:29103"/>
    </reaction>
</comment>
<dbReference type="GO" id="GO:0086009">
    <property type="term" value="P:membrane repolarization"/>
    <property type="evidence" value="ECO:0007669"/>
    <property type="project" value="Ensembl"/>
</dbReference>
<dbReference type="FunFam" id="3.30.710.10:FF:000004">
    <property type="entry name" value="Potassium voltage-gated channel subfamily D member 3"/>
    <property type="match status" value="1"/>
</dbReference>
<keyword evidence="21 31" id="KW-0472">Membrane</keyword>
<comment type="subcellular location">
    <subcellularLocation>
        <location evidence="2">Cell junction</location>
    </subcellularLocation>
    <subcellularLocation>
        <location evidence="5">Cell membrane</location>
        <topology evidence="5">Multi-pass membrane protein</topology>
    </subcellularLocation>
    <subcellularLocation>
        <location evidence="1">Cell projection</location>
        <location evidence="1">Dendrite</location>
    </subcellularLocation>
    <subcellularLocation>
        <location evidence="4">Cell projection</location>
        <location evidence="4">Dendritic spine</location>
    </subcellularLocation>
    <subcellularLocation>
        <location evidence="3">Perikaryon</location>
    </subcellularLocation>
    <subcellularLocation>
        <location evidence="26">Postsynaptic cell membrane</location>
    </subcellularLocation>
</comment>
<dbReference type="SUPFAM" id="SSF81324">
    <property type="entry name" value="Voltage-gated potassium channels"/>
    <property type="match status" value="1"/>
</dbReference>
<dbReference type="GeneID" id="101135916"/>
<dbReference type="GO" id="GO:0006936">
    <property type="term" value="P:muscle contraction"/>
    <property type="evidence" value="ECO:0007669"/>
    <property type="project" value="Ensembl"/>
</dbReference>
<evidence type="ECO:0000256" key="19">
    <source>
        <dbReference type="ARBA" id="ARBA00023018"/>
    </source>
</evidence>
<evidence type="ECO:0000256" key="7">
    <source>
        <dbReference type="ARBA" id="ARBA00022448"/>
    </source>
</evidence>
<dbReference type="OMA" id="SCMEVTT"/>
<evidence type="ECO:0000259" key="33">
    <source>
        <dbReference type="SMART" id="SM00225"/>
    </source>
</evidence>
<dbReference type="PANTHER" id="PTHR11537:SF265">
    <property type="entry name" value="POTASSIUM VOLTAGE-GATED CHANNEL SUBFAMILY D MEMBER 2"/>
    <property type="match status" value="1"/>
</dbReference>
<dbReference type="FunCoup" id="A0A2I2YDN6">
    <property type="interactions" value="325"/>
</dbReference>
<evidence type="ECO:0000256" key="18">
    <source>
        <dbReference type="ARBA" id="ARBA00022989"/>
    </source>
</evidence>
<dbReference type="STRING" id="9593.ENSGGOP00000033043"/>
<dbReference type="Pfam" id="PF11879">
    <property type="entry name" value="DUF3399"/>
    <property type="match status" value="1"/>
</dbReference>
<feature type="signal peptide" evidence="32">
    <location>
        <begin position="1"/>
        <end position="16"/>
    </location>
</feature>
<dbReference type="PRINTS" id="PR01497">
    <property type="entry name" value="SHALCHANNEL"/>
</dbReference>
<dbReference type="FunFam" id="1.20.120.350:FF:000016">
    <property type="entry name" value="Potassium voltage-gated channel subfamily D member 3"/>
    <property type="match status" value="1"/>
</dbReference>
<keyword evidence="12" id="KW-0479">Metal-binding</keyword>
<evidence type="ECO:0000256" key="2">
    <source>
        <dbReference type="ARBA" id="ARBA00004282"/>
    </source>
</evidence>
<dbReference type="GO" id="GO:0098978">
    <property type="term" value="C:glutamatergic synapse"/>
    <property type="evidence" value="ECO:0007669"/>
    <property type="project" value="Ensembl"/>
</dbReference>
<dbReference type="GO" id="GO:1905030">
    <property type="term" value="F:voltage-gated monoatomic ion channel activity involved in regulation of postsynaptic membrane potential"/>
    <property type="evidence" value="ECO:0000318"/>
    <property type="project" value="GO_Central"/>
</dbReference>
<evidence type="ECO:0000256" key="24">
    <source>
        <dbReference type="ARBA" id="ARBA00023303"/>
    </source>
</evidence>
<dbReference type="PRINTS" id="PR01517">
    <property type="entry name" value="KV42CHANNEL"/>
</dbReference>
<reference evidence="34 35" key="2">
    <citation type="journal article" date="2012" name="Nature">
        <title>Insights into hominid evolution from the gorilla genome sequence.</title>
        <authorList>
            <person name="Scally A."/>
            <person name="Dutheil J.Y."/>
            <person name="Hillier L.W."/>
            <person name="Jordan G.E."/>
            <person name="Goodhead I."/>
            <person name="Herrero J."/>
            <person name="Hobolth A."/>
            <person name="Lappalainen T."/>
            <person name="Mailund T."/>
            <person name="Marques-Bonet T."/>
            <person name="McCarthy S."/>
            <person name="Montgomery S.H."/>
            <person name="Schwalie P.C."/>
            <person name="Tang Y.A."/>
            <person name="Ward M.C."/>
            <person name="Xue Y."/>
            <person name="Yngvadottir B."/>
            <person name="Alkan C."/>
            <person name="Andersen L.N."/>
            <person name="Ayub Q."/>
            <person name="Ball E.V."/>
            <person name="Beal K."/>
            <person name="Bradley B.J."/>
            <person name="Chen Y."/>
            <person name="Clee C.M."/>
            <person name="Fitzgerald S."/>
            <person name="Graves T.A."/>
            <person name="Gu Y."/>
            <person name="Heath P."/>
            <person name="Heger A."/>
            <person name="Karakoc E."/>
            <person name="Kolb-Kokocinski A."/>
            <person name="Laird G.K."/>
            <person name="Lunter G."/>
            <person name="Meader S."/>
            <person name="Mort M."/>
            <person name="Mullikin J.C."/>
            <person name="Munch K."/>
            <person name="O'Connor T.D."/>
            <person name="Phillips A.D."/>
            <person name="Prado-Martinez J."/>
            <person name="Rogers A.S."/>
            <person name="Sajjadian S."/>
            <person name="Schmidt D."/>
            <person name="Shaw K."/>
            <person name="Simpson J.T."/>
            <person name="Stenson P.D."/>
            <person name="Turner D.J."/>
            <person name="Vigilant L."/>
            <person name="Vilella A.J."/>
            <person name="Whitener W."/>
            <person name="Zhu B."/>
            <person name="Cooper D.N."/>
            <person name="de Jong P."/>
            <person name="Dermitzakis E.T."/>
            <person name="Eichler E.E."/>
            <person name="Flicek P."/>
            <person name="Goldman N."/>
            <person name="Mundy N.I."/>
            <person name="Ning Z."/>
            <person name="Odom D.T."/>
            <person name="Ponting C.P."/>
            <person name="Quail M.A."/>
            <person name="Ryder O.A."/>
            <person name="Searle S.M."/>
            <person name="Warren W.C."/>
            <person name="Wilson R.K."/>
            <person name="Schierup M.H."/>
            <person name="Rogers J."/>
            <person name="Tyler-Smith C."/>
            <person name="Durbin R."/>
        </authorList>
    </citation>
    <scope>NUCLEOTIDE SEQUENCE [LARGE SCALE GENOMIC DNA]</scope>
</reference>
<dbReference type="Gene3D" id="3.30.710.10">
    <property type="entry name" value="Potassium Channel Kv1.1, Chain A"/>
    <property type="match status" value="1"/>
</dbReference>
<dbReference type="GeneTree" id="ENSGT00940000155472"/>
<dbReference type="InterPro" id="IPR005821">
    <property type="entry name" value="Ion_trans_dom"/>
</dbReference>
<proteinExistence type="inferred from homology"/>
<keyword evidence="24" id="KW-0407">Ion channel</keyword>
<evidence type="ECO:0000256" key="14">
    <source>
        <dbReference type="ARBA" id="ARBA00022833"/>
    </source>
</evidence>
<dbReference type="InterPro" id="IPR021645">
    <property type="entry name" value="Shal-type_N"/>
</dbReference>
<evidence type="ECO:0000256" key="5">
    <source>
        <dbReference type="ARBA" id="ARBA00004651"/>
    </source>
</evidence>
<dbReference type="PRINTS" id="PR00169">
    <property type="entry name" value="KCHANNEL"/>
</dbReference>
<dbReference type="GO" id="GO:0071805">
    <property type="term" value="P:potassium ion transmembrane transport"/>
    <property type="evidence" value="ECO:0000318"/>
    <property type="project" value="GO_Central"/>
</dbReference>
<evidence type="ECO:0000256" key="27">
    <source>
        <dbReference type="ARBA" id="ARBA00034430"/>
    </source>
</evidence>
<keyword evidence="7" id="KW-0813">Transport</keyword>
<keyword evidence="18 31" id="KW-1133">Transmembrane helix</keyword>
<feature type="transmembrane region" description="Helical" evidence="31">
    <location>
        <begin position="357"/>
        <end position="373"/>
    </location>
</feature>
<dbReference type="PANTHER" id="PTHR11537">
    <property type="entry name" value="VOLTAGE-GATED POTASSIUM CHANNEL"/>
    <property type="match status" value="1"/>
</dbReference>
<keyword evidence="35" id="KW-1185">Reference proteome</keyword>
<reference evidence="34" key="4">
    <citation type="submission" date="2025-09" db="UniProtKB">
        <authorList>
            <consortium name="Ensembl"/>
        </authorList>
    </citation>
    <scope>IDENTIFICATION</scope>
</reference>
<feature type="region of interest" description="Disordered" evidence="30">
    <location>
        <begin position="600"/>
        <end position="630"/>
    </location>
</feature>
<dbReference type="GO" id="GO:0008076">
    <property type="term" value="C:voltage-gated potassium channel complex"/>
    <property type="evidence" value="ECO:0000318"/>
    <property type="project" value="GO_Central"/>
</dbReference>
<evidence type="ECO:0000256" key="21">
    <source>
        <dbReference type="ARBA" id="ARBA00023136"/>
    </source>
</evidence>
<evidence type="ECO:0000256" key="10">
    <source>
        <dbReference type="ARBA" id="ARBA00022553"/>
    </source>
</evidence>
<keyword evidence="23" id="KW-0966">Cell projection</keyword>
<dbReference type="PRINTS" id="PR01491">
    <property type="entry name" value="KVCHANNEL"/>
</dbReference>
<dbReference type="InterPro" id="IPR028325">
    <property type="entry name" value="VG_K_chnl"/>
</dbReference>
<accession>A0A2I2YDN6</accession>
<dbReference type="InterPro" id="IPR003968">
    <property type="entry name" value="K_chnl_volt-dep_Kv"/>
</dbReference>
<dbReference type="EMBL" id="CABD030054753">
    <property type="status" value="NOT_ANNOTATED_CDS"/>
    <property type="molecule type" value="Genomic_DNA"/>
</dbReference>
<dbReference type="GO" id="GO:0005250">
    <property type="term" value="F:A-type (transient outward) potassium channel activity"/>
    <property type="evidence" value="ECO:0000318"/>
    <property type="project" value="GO_Central"/>
</dbReference>
<dbReference type="EMBL" id="CABD030054749">
    <property type="status" value="NOT_ANNOTATED_CDS"/>
    <property type="molecule type" value="Genomic_DNA"/>
</dbReference>
<dbReference type="KEGG" id="ggo:101135916"/>
<dbReference type="InterPro" id="IPR003131">
    <property type="entry name" value="T1-type_BTB"/>
</dbReference>
<dbReference type="GO" id="GO:0043197">
    <property type="term" value="C:dendritic spine"/>
    <property type="evidence" value="ECO:0000318"/>
    <property type="project" value="GO_Central"/>
</dbReference>
<dbReference type="GO" id="GO:0099634">
    <property type="term" value="C:postsynaptic specialization membrane"/>
    <property type="evidence" value="ECO:0007669"/>
    <property type="project" value="Ensembl"/>
</dbReference>
<feature type="transmembrane region" description="Helical" evidence="31">
    <location>
        <begin position="324"/>
        <end position="345"/>
    </location>
</feature>
<keyword evidence="15" id="KW-0851">Voltage-gated channel</keyword>
<dbReference type="Pfam" id="PF00520">
    <property type="entry name" value="Ion_trans"/>
    <property type="match status" value="1"/>
</dbReference>
<dbReference type="EMBL" id="CABD030054750">
    <property type="status" value="NOT_ANNOTATED_CDS"/>
    <property type="molecule type" value="Genomic_DNA"/>
</dbReference>
<keyword evidence="32" id="KW-0732">Signal</keyword>
<keyword evidence="13" id="KW-0631">Potassium channel</keyword>
<dbReference type="GO" id="GO:0043025">
    <property type="term" value="C:neuronal cell body"/>
    <property type="evidence" value="ECO:0000318"/>
    <property type="project" value="GO_Central"/>
</dbReference>
<dbReference type="FunFam" id="1.10.287.70:FF:000073">
    <property type="entry name" value="Potassium voltage-gated channel subfamily D member 2"/>
    <property type="match status" value="1"/>
</dbReference>
<evidence type="ECO:0000256" key="1">
    <source>
        <dbReference type="ARBA" id="ARBA00004279"/>
    </source>
</evidence>
<feature type="transmembrane region" description="Helical" evidence="31">
    <location>
        <begin position="183"/>
        <end position="204"/>
    </location>
</feature>
<feature type="transmembrane region" description="Helical" evidence="31">
    <location>
        <begin position="385"/>
        <end position="406"/>
    </location>
</feature>
<evidence type="ECO:0000256" key="3">
    <source>
        <dbReference type="ARBA" id="ARBA00004484"/>
    </source>
</evidence>
<evidence type="ECO:0000256" key="13">
    <source>
        <dbReference type="ARBA" id="ARBA00022826"/>
    </source>
</evidence>
<evidence type="ECO:0000256" key="4">
    <source>
        <dbReference type="ARBA" id="ARBA00004552"/>
    </source>
</evidence>
<dbReference type="SUPFAM" id="SSF54695">
    <property type="entry name" value="POZ domain"/>
    <property type="match status" value="1"/>
</dbReference>
<evidence type="ECO:0000256" key="11">
    <source>
        <dbReference type="ARBA" id="ARBA00022692"/>
    </source>
</evidence>
<dbReference type="FunFam" id="1.10.287.70:FF:000111">
    <property type="entry name" value="Potassium voltage-gated channel subfamily D member 3"/>
    <property type="match status" value="1"/>
</dbReference>
<feature type="chain" id="PRO_5014178283" description="A-type voltage-gated potassium channel KCND2" evidence="32">
    <location>
        <begin position="17"/>
        <end position="630"/>
    </location>
</feature>
<dbReference type="GO" id="GO:0045475">
    <property type="term" value="P:locomotor rhythm"/>
    <property type="evidence" value="ECO:0007669"/>
    <property type="project" value="Ensembl"/>
</dbReference>
<keyword evidence="16" id="KW-0965">Cell junction</keyword>
<dbReference type="Gene3D" id="1.10.287.70">
    <property type="match status" value="1"/>
</dbReference>
<gene>
    <name evidence="34" type="primary">KCND2</name>
</gene>
<evidence type="ECO:0000256" key="31">
    <source>
        <dbReference type="SAM" id="Phobius"/>
    </source>
</evidence>
<dbReference type="SMART" id="SM00225">
    <property type="entry name" value="BTB"/>
    <property type="match status" value="1"/>
</dbReference>
<evidence type="ECO:0000256" key="23">
    <source>
        <dbReference type="ARBA" id="ARBA00023273"/>
    </source>
</evidence>
<feature type="transmembrane region" description="Helical" evidence="31">
    <location>
        <begin position="224"/>
        <end position="245"/>
    </location>
</feature>
<evidence type="ECO:0000256" key="25">
    <source>
        <dbReference type="ARBA" id="ARBA00030657"/>
    </source>
</evidence>
<dbReference type="Pfam" id="PF11601">
    <property type="entry name" value="Shal-type"/>
    <property type="match status" value="1"/>
</dbReference>
<evidence type="ECO:0000313" key="35">
    <source>
        <dbReference type="Proteomes" id="UP000001519"/>
    </source>
</evidence>
<keyword evidence="20" id="KW-0406">Ion transport</keyword>
<dbReference type="GO" id="GO:0019233">
    <property type="term" value="P:sensory perception of pain"/>
    <property type="evidence" value="ECO:0007669"/>
    <property type="project" value="Ensembl"/>
</dbReference>
<dbReference type="GO" id="GO:0001508">
    <property type="term" value="P:action potential"/>
    <property type="evidence" value="ECO:0000318"/>
    <property type="project" value="GO_Central"/>
</dbReference>
<evidence type="ECO:0000256" key="29">
    <source>
        <dbReference type="ARBA" id="ARBA00045011"/>
    </source>
</evidence>
<evidence type="ECO:0000256" key="20">
    <source>
        <dbReference type="ARBA" id="ARBA00023065"/>
    </source>
</evidence>
<keyword evidence="11 31" id="KW-0812">Transmembrane</keyword>
<dbReference type="Ensembl" id="ENSGGOT00000067625.1">
    <property type="protein sequence ID" value="ENSGGOP00000033043.1"/>
    <property type="gene ID" value="ENSGGOG00000043715.1"/>
</dbReference>
<protein>
    <recommendedName>
        <fullName evidence="28">A-type voltage-gated potassium channel KCND2</fullName>
    </recommendedName>
    <alternativeName>
        <fullName evidence="29">Potassium voltage-gated channel subfamily D member 2</fullName>
    </alternativeName>
    <alternativeName>
        <fullName evidence="25">Voltage-gated potassium channel subunit Kv4.2</fullName>
    </alternativeName>
</protein>
<dbReference type="InterPro" id="IPR024587">
    <property type="entry name" value="K_chnl_volt-dep_Kv4_C"/>
</dbReference>
<dbReference type="GO" id="GO:0071193">
    <property type="term" value="C:Kv4.2-KChIP2 channel complex"/>
    <property type="evidence" value="ECO:0007669"/>
    <property type="project" value="Ensembl"/>
</dbReference>
<dbReference type="GO" id="GO:0045211">
    <property type="term" value="C:postsynaptic membrane"/>
    <property type="evidence" value="ECO:0000318"/>
    <property type="project" value="GO_Central"/>
</dbReference>
<dbReference type="OrthoDB" id="433309at2759"/>
<evidence type="ECO:0000256" key="22">
    <source>
        <dbReference type="ARBA" id="ARBA00023257"/>
    </source>
</evidence>
<reference evidence="34" key="3">
    <citation type="submission" date="2025-08" db="UniProtKB">
        <authorList>
            <consortium name="Ensembl"/>
        </authorList>
    </citation>
    <scope>IDENTIFICATION</scope>
</reference>
<evidence type="ECO:0000256" key="9">
    <source>
        <dbReference type="ARBA" id="ARBA00022538"/>
    </source>
</evidence>
<dbReference type="Bgee" id="ENSGGOG00000043715">
    <property type="expression patterns" value="Expressed in cerebellum and 3 other cell types or tissues"/>
</dbReference>
<feature type="transmembrane region" description="Helical" evidence="31">
    <location>
        <begin position="257"/>
        <end position="279"/>
    </location>
</feature>
<name>A0A2I2YDN6_GORGO</name>
<keyword evidence="22" id="KW-0628">Postsynaptic cell membrane</keyword>
<evidence type="ECO:0000313" key="34">
    <source>
        <dbReference type="Ensembl" id="ENSGGOP00000033043.1"/>
    </source>
</evidence>
<evidence type="ECO:0000256" key="26">
    <source>
        <dbReference type="ARBA" id="ARBA00034100"/>
    </source>
</evidence>